<dbReference type="EMBL" id="JAIRBC010000006">
    <property type="protein sequence ID" value="MCG2460193.1"/>
    <property type="molecule type" value="Genomic_DNA"/>
</dbReference>
<keyword evidence="3" id="KW-1185">Reference proteome</keyword>
<dbReference type="InterPro" id="IPR001387">
    <property type="entry name" value="Cro/C1-type_HTH"/>
</dbReference>
<gene>
    <name evidence="2" type="ORF">K8352_05495</name>
</gene>
<proteinExistence type="predicted"/>
<protein>
    <recommendedName>
        <fullName evidence="1">HTH cro/C1-type domain-containing protein</fullName>
    </recommendedName>
</protein>
<dbReference type="PROSITE" id="PS50943">
    <property type="entry name" value="HTH_CROC1"/>
    <property type="match status" value="1"/>
</dbReference>
<dbReference type="RefSeq" id="WP_317901335.1">
    <property type="nucleotide sequence ID" value="NZ_JAIRBC010000006.1"/>
</dbReference>
<evidence type="ECO:0000313" key="3">
    <source>
        <dbReference type="Proteomes" id="UP001200642"/>
    </source>
</evidence>
<accession>A0AAE3ESK8</accession>
<dbReference type="Proteomes" id="UP001200642">
    <property type="component" value="Unassembled WGS sequence"/>
</dbReference>
<dbReference type="AlphaFoldDB" id="A0AAE3ESK8"/>
<name>A0AAE3ESK8_9FLAO</name>
<reference evidence="2" key="1">
    <citation type="submission" date="2023-02" db="EMBL/GenBank/DDBJ databases">
        <title>Genome of Flavobacteriaceae gen. nov. sp. strain F89.</title>
        <authorList>
            <person name="Wang Y."/>
        </authorList>
    </citation>
    <scope>NUCLEOTIDE SEQUENCE</scope>
    <source>
        <strain evidence="2">F89</strain>
    </source>
</reference>
<evidence type="ECO:0000259" key="1">
    <source>
        <dbReference type="PROSITE" id="PS50943"/>
    </source>
</evidence>
<organism evidence="2 3">
    <name type="scientific">Cerina litoralis</name>
    <dbReference type="NCBI Taxonomy" id="2874477"/>
    <lineage>
        <taxon>Bacteria</taxon>
        <taxon>Pseudomonadati</taxon>
        <taxon>Bacteroidota</taxon>
        <taxon>Flavobacteriia</taxon>
        <taxon>Flavobacteriales</taxon>
        <taxon>Flavobacteriaceae</taxon>
        <taxon>Cerina</taxon>
    </lineage>
</organism>
<sequence>MKREEVPQDKSNLESAHFRELCYAVDENGEYVTEHSTGWNPKTIALDNAIQEINERVATARQRVLSGERSPLEYYMELHKMDVGILASYIGLWQWRVKRHFKPSVFKRLSAKILQKYADIFEVTVEELKNIEGKGNCA</sequence>
<feature type="domain" description="HTH cro/C1-type" evidence="1">
    <location>
        <begin position="107"/>
        <end position="128"/>
    </location>
</feature>
<evidence type="ECO:0000313" key="2">
    <source>
        <dbReference type="EMBL" id="MCG2460193.1"/>
    </source>
</evidence>
<comment type="caution">
    <text evidence="2">The sequence shown here is derived from an EMBL/GenBank/DDBJ whole genome shotgun (WGS) entry which is preliminary data.</text>
</comment>